<dbReference type="InterPro" id="IPR016024">
    <property type="entry name" value="ARM-type_fold"/>
</dbReference>
<dbReference type="EMBL" id="JAMQCR010000002">
    <property type="protein sequence ID" value="MCM2534998.1"/>
    <property type="molecule type" value="Genomic_DNA"/>
</dbReference>
<gene>
    <name evidence="1" type="ORF">NDK43_24985</name>
</gene>
<reference evidence="1 2" key="1">
    <citation type="submission" date="2022-06" db="EMBL/GenBank/DDBJ databases">
        <authorList>
            <person name="Jeon C.O."/>
        </authorList>
    </citation>
    <scope>NUCLEOTIDE SEQUENCE [LARGE SCALE GENOMIC DNA]</scope>
    <source>
        <strain evidence="1 2">KCTC 13943</strain>
    </source>
</reference>
<dbReference type="Proteomes" id="UP001523262">
    <property type="component" value="Unassembled WGS sequence"/>
</dbReference>
<sequence length="116" mass="13386">MKTLDEFLILYFDTVMKNGEASDSGDAKLSNKLYKKSNQLLQKIKYNYGLDTLIPYLNHQNEYVKMAVAVNVFPIAQDEAKEAVENVYKTSTNKLLSLQAKFILKEMDDSNSRFYK</sequence>
<organism evidence="1 2">
    <name type="scientific">Neobacillus pocheonensis</name>
    <dbReference type="NCBI Taxonomy" id="363869"/>
    <lineage>
        <taxon>Bacteria</taxon>
        <taxon>Bacillati</taxon>
        <taxon>Bacillota</taxon>
        <taxon>Bacilli</taxon>
        <taxon>Bacillales</taxon>
        <taxon>Bacillaceae</taxon>
        <taxon>Neobacillus</taxon>
    </lineage>
</organism>
<dbReference type="SUPFAM" id="SSF48371">
    <property type="entry name" value="ARM repeat"/>
    <property type="match status" value="1"/>
</dbReference>
<dbReference type="Gene3D" id="1.25.40.70">
    <property type="entry name" value="Phosphatidylinositol 3-kinase, accessory domain (PIK)"/>
    <property type="match status" value="1"/>
</dbReference>
<proteinExistence type="predicted"/>
<accession>A0ABT0WHH7</accession>
<evidence type="ECO:0000313" key="2">
    <source>
        <dbReference type="Proteomes" id="UP001523262"/>
    </source>
</evidence>
<keyword evidence="2" id="KW-1185">Reference proteome</keyword>
<evidence type="ECO:0000313" key="1">
    <source>
        <dbReference type="EMBL" id="MCM2534998.1"/>
    </source>
</evidence>
<dbReference type="InterPro" id="IPR042236">
    <property type="entry name" value="PI3K_accessory_sf"/>
</dbReference>
<comment type="caution">
    <text evidence="1">The sequence shown here is derived from an EMBL/GenBank/DDBJ whole genome shotgun (WGS) entry which is preliminary data.</text>
</comment>
<protein>
    <submittedName>
        <fullName evidence="1">DUF2019 domain-containing protein</fullName>
    </submittedName>
</protein>
<name>A0ABT0WHH7_9BACI</name>